<accession>A0ABR2JYI9</accession>
<reference evidence="1 2" key="1">
    <citation type="submission" date="2024-04" db="EMBL/GenBank/DDBJ databases">
        <title>Tritrichomonas musculus Genome.</title>
        <authorList>
            <person name="Alves-Ferreira E."/>
            <person name="Grigg M."/>
            <person name="Lorenzi H."/>
            <person name="Galac M."/>
        </authorList>
    </citation>
    <scope>NUCLEOTIDE SEQUENCE [LARGE SCALE GENOMIC DNA]</scope>
    <source>
        <strain evidence="1 2">EAF2021</strain>
    </source>
</reference>
<evidence type="ECO:0000313" key="2">
    <source>
        <dbReference type="Proteomes" id="UP001470230"/>
    </source>
</evidence>
<sequence length="220" mass="25182">MSYPPEMGIYDLGQKSQFLYTTTSPQQLENFLFRTILGFHLDNHNLPAGPIPLVPDIIVGTFKAQCLQQATDFNCLYTSKAVYILEELLAERAVRSYVLAQEIGCPILAKMAVERFSSTLISSQWFTEFCTSHGLRLLNPQSLEQLRKKHCTKMVLEKFYHFLQVTVHQIPHLLYNMDETSCCTNKRGNIVVPEGKYPFVSEERSVGHITMCCTSHQFSY</sequence>
<name>A0ABR2JYI9_9EUKA</name>
<comment type="caution">
    <text evidence="1">The sequence shown here is derived from an EMBL/GenBank/DDBJ whole genome shotgun (WGS) entry which is preliminary data.</text>
</comment>
<evidence type="ECO:0008006" key="3">
    <source>
        <dbReference type="Google" id="ProtNLM"/>
    </source>
</evidence>
<gene>
    <name evidence="1" type="ORF">M9Y10_042672</name>
</gene>
<dbReference type="EMBL" id="JAPFFF010000008">
    <property type="protein sequence ID" value="KAK8883578.1"/>
    <property type="molecule type" value="Genomic_DNA"/>
</dbReference>
<organism evidence="1 2">
    <name type="scientific">Tritrichomonas musculus</name>
    <dbReference type="NCBI Taxonomy" id="1915356"/>
    <lineage>
        <taxon>Eukaryota</taxon>
        <taxon>Metamonada</taxon>
        <taxon>Parabasalia</taxon>
        <taxon>Tritrichomonadida</taxon>
        <taxon>Tritrichomonadidae</taxon>
        <taxon>Tritrichomonas</taxon>
    </lineage>
</organism>
<evidence type="ECO:0000313" key="1">
    <source>
        <dbReference type="EMBL" id="KAK8883578.1"/>
    </source>
</evidence>
<keyword evidence="2" id="KW-1185">Reference proteome</keyword>
<proteinExistence type="predicted"/>
<dbReference type="Proteomes" id="UP001470230">
    <property type="component" value="Unassembled WGS sequence"/>
</dbReference>
<protein>
    <recommendedName>
        <fullName evidence="3">HTH CENPB-type domain-containing protein</fullName>
    </recommendedName>
</protein>